<dbReference type="EMBL" id="JAHWBK010000009">
    <property type="protein sequence ID" value="MCV0325542.1"/>
    <property type="molecule type" value="Genomic_DNA"/>
</dbReference>
<protein>
    <submittedName>
        <fullName evidence="3">Restriction endonuclease fold toxin 5 domain-containing protein</fullName>
    </submittedName>
</protein>
<evidence type="ECO:0000313" key="3">
    <source>
        <dbReference type="EMBL" id="MCV0325542.1"/>
    </source>
</evidence>
<dbReference type="InterPro" id="IPR028904">
    <property type="entry name" value="Tox-REase-5_dom"/>
</dbReference>
<dbReference type="GO" id="GO:0004519">
    <property type="term" value="F:endonuclease activity"/>
    <property type="evidence" value="ECO:0007669"/>
    <property type="project" value="UniProtKB-KW"/>
</dbReference>
<sequence length="266" mass="29680">MGTRIIGPRPWLGPGVGGGAGGVDEDGRPVDPYGGPTTADVMDGIRDVVDGIHQRVRGEAKPEARTEPQSKAREVDCSEMPDETACNECLLKQGFMGPPLTPRYVTQRNLVNYEYQLYIANLRSAPLRFGFLVADKTDPARRLFSVDTLFDYLNRDGFSRTVQEWHFNACEFDGFWLRECTVVEAKGRYDHFIDEDGDEKYGFVRHGVFGAWSEQMARQRAAIAIGGAPAKLLWCFMQPRAMAAAIAMNYLDPLICRYEPFPGANA</sequence>
<dbReference type="Proteomes" id="UP001208054">
    <property type="component" value="Unassembled WGS sequence"/>
</dbReference>
<name>A0ABT2XHX9_9GAMM</name>
<dbReference type="RefSeq" id="WP_197611161.1">
    <property type="nucleotide sequence ID" value="NZ_JAHWBK010000009.1"/>
</dbReference>
<keyword evidence="3" id="KW-0255">Endonuclease</keyword>
<evidence type="ECO:0000313" key="4">
    <source>
        <dbReference type="Proteomes" id="UP001208054"/>
    </source>
</evidence>
<reference evidence="3 4" key="1">
    <citation type="submission" date="2021-07" db="EMBL/GenBank/DDBJ databases">
        <title>Clinical implication of Pseudomonas aeruginosa: further insight on the antimicrobial resistance.</title>
        <authorList>
            <person name="Macori G."/>
            <person name="Fanning S."/>
            <person name="Alqahtani A."/>
        </authorList>
    </citation>
    <scope>NUCLEOTIDE SEQUENCE [LARGE SCALE GENOMIC DNA]</scope>
    <source>
        <strain evidence="3 4">CFS3442</strain>
    </source>
</reference>
<keyword evidence="3" id="KW-0540">Nuclease</keyword>
<feature type="region of interest" description="Disordered" evidence="1">
    <location>
        <begin position="1"/>
        <end position="42"/>
    </location>
</feature>
<keyword evidence="3" id="KW-0378">Hydrolase</keyword>
<evidence type="ECO:0000259" key="2">
    <source>
        <dbReference type="Pfam" id="PF15648"/>
    </source>
</evidence>
<feature type="domain" description="Tox-REase-5" evidence="2">
    <location>
        <begin position="160"/>
        <end position="239"/>
    </location>
</feature>
<dbReference type="Pfam" id="PF15648">
    <property type="entry name" value="Tox-REase-5"/>
    <property type="match status" value="1"/>
</dbReference>
<gene>
    <name evidence="3" type="ORF">KYJ44_14515</name>
</gene>
<keyword evidence="4" id="KW-1185">Reference proteome</keyword>
<accession>A0ABT2XHX9</accession>
<evidence type="ECO:0000256" key="1">
    <source>
        <dbReference type="SAM" id="MobiDB-lite"/>
    </source>
</evidence>
<comment type="caution">
    <text evidence="3">The sequence shown here is derived from an EMBL/GenBank/DDBJ whole genome shotgun (WGS) entry which is preliminary data.</text>
</comment>
<organism evidence="3 4">
    <name type="scientific">Stenotrophomonas riyadhensis</name>
    <dbReference type="NCBI Taxonomy" id="2859893"/>
    <lineage>
        <taxon>Bacteria</taxon>
        <taxon>Pseudomonadati</taxon>
        <taxon>Pseudomonadota</taxon>
        <taxon>Gammaproteobacteria</taxon>
        <taxon>Lysobacterales</taxon>
        <taxon>Lysobacteraceae</taxon>
        <taxon>Stenotrophomonas</taxon>
    </lineage>
</organism>
<proteinExistence type="predicted"/>